<evidence type="ECO:0000313" key="6">
    <source>
        <dbReference type="EMBL" id="MBS4197709.1"/>
    </source>
</evidence>
<dbReference type="GO" id="GO:0009401">
    <property type="term" value="P:phosphoenolpyruvate-dependent sugar phosphotransferase system"/>
    <property type="evidence" value="ECO:0007669"/>
    <property type="project" value="TreeGrafter"/>
</dbReference>
<dbReference type="InterPro" id="IPR046348">
    <property type="entry name" value="SIS_dom_sf"/>
</dbReference>
<dbReference type="CDD" id="cd05008">
    <property type="entry name" value="SIS_GlmS_GlmD_1"/>
    <property type="match status" value="1"/>
</dbReference>
<dbReference type="PROSITE" id="PS51464">
    <property type="entry name" value="SIS"/>
    <property type="match status" value="2"/>
</dbReference>
<gene>
    <name evidence="6" type="ORF">KHA97_21950</name>
</gene>
<protein>
    <submittedName>
        <fullName evidence="6">SIS domain-containing protein</fullName>
    </submittedName>
</protein>
<dbReference type="PANTHER" id="PTHR32502">
    <property type="entry name" value="N-ACETYLGALACTOSAMINE PERMEASE II COMPONENT-RELATED"/>
    <property type="match status" value="1"/>
</dbReference>
<dbReference type="Gene3D" id="3.40.50.10490">
    <property type="entry name" value="Glucose-6-phosphate isomerase like protein, domain 1"/>
    <property type="match status" value="2"/>
</dbReference>
<dbReference type="InterPro" id="IPR035466">
    <property type="entry name" value="GlmS/AgaS_SIS"/>
</dbReference>
<organism evidence="6 7">
    <name type="scientific">Lederbergia citri</name>
    <dbReference type="NCBI Taxonomy" id="2833580"/>
    <lineage>
        <taxon>Bacteria</taxon>
        <taxon>Bacillati</taxon>
        <taxon>Bacillota</taxon>
        <taxon>Bacilli</taxon>
        <taxon>Bacillales</taxon>
        <taxon>Bacillaceae</taxon>
        <taxon>Lederbergia</taxon>
    </lineage>
</organism>
<proteinExistence type="inferred from homology"/>
<dbReference type="GO" id="GO:1901135">
    <property type="term" value="P:carbohydrate derivative metabolic process"/>
    <property type="evidence" value="ECO:0007669"/>
    <property type="project" value="InterPro"/>
</dbReference>
<evidence type="ECO:0000256" key="1">
    <source>
        <dbReference type="ARBA" id="ARBA00007748"/>
    </source>
</evidence>
<dbReference type="RefSeq" id="WP_213126945.1">
    <property type="nucleotide sequence ID" value="NZ_JAGYPG010000005.1"/>
</dbReference>
<dbReference type="GO" id="GO:0005886">
    <property type="term" value="C:plasma membrane"/>
    <property type="evidence" value="ECO:0007669"/>
    <property type="project" value="TreeGrafter"/>
</dbReference>
<comment type="similarity">
    <text evidence="1">Belongs to the SIS family. AgaS subfamily.</text>
</comment>
<evidence type="ECO:0000313" key="7">
    <source>
        <dbReference type="Proteomes" id="UP000681414"/>
    </source>
</evidence>
<comment type="catalytic activity">
    <reaction evidence="4">
        <text>D-galactosamine 6-phosphate + H2O = D-tagatopyranose 1-phosphate + NH4(+)</text>
        <dbReference type="Rhea" id="RHEA:47680"/>
        <dbReference type="ChEBI" id="CHEBI:15377"/>
        <dbReference type="ChEBI" id="CHEBI:28938"/>
        <dbReference type="ChEBI" id="CHEBI:71674"/>
        <dbReference type="ChEBI" id="CHEBI:138150"/>
    </reaction>
</comment>
<dbReference type="SUPFAM" id="SSF53697">
    <property type="entry name" value="SIS domain"/>
    <property type="match status" value="1"/>
</dbReference>
<keyword evidence="7" id="KW-1185">Reference proteome</keyword>
<dbReference type="AlphaFoldDB" id="A0A942TK07"/>
<keyword evidence="3" id="KW-0378">Hydrolase</keyword>
<evidence type="ECO:0000256" key="2">
    <source>
        <dbReference type="ARBA" id="ARBA00022737"/>
    </source>
</evidence>
<dbReference type="Proteomes" id="UP000681414">
    <property type="component" value="Unassembled WGS sequence"/>
</dbReference>
<evidence type="ECO:0000256" key="3">
    <source>
        <dbReference type="ARBA" id="ARBA00022801"/>
    </source>
</evidence>
<dbReference type="EMBL" id="JAGYPG010000005">
    <property type="protein sequence ID" value="MBS4197709.1"/>
    <property type="molecule type" value="Genomic_DNA"/>
</dbReference>
<dbReference type="InterPro" id="IPR050303">
    <property type="entry name" value="GatZ_KbaZ_carbometab"/>
</dbReference>
<dbReference type="GO" id="GO:0097367">
    <property type="term" value="F:carbohydrate derivative binding"/>
    <property type="evidence" value="ECO:0007669"/>
    <property type="project" value="InterPro"/>
</dbReference>
<name>A0A942TK07_9BACI</name>
<dbReference type="GO" id="GO:0016787">
    <property type="term" value="F:hydrolase activity"/>
    <property type="evidence" value="ECO:0007669"/>
    <property type="project" value="UniProtKB-KW"/>
</dbReference>
<dbReference type="InterPro" id="IPR035464">
    <property type="entry name" value="SIS_AgaS"/>
</dbReference>
<evidence type="ECO:0000259" key="5">
    <source>
        <dbReference type="PROSITE" id="PS51464"/>
    </source>
</evidence>
<feature type="domain" description="SIS" evidence="5">
    <location>
        <begin position="215"/>
        <end position="365"/>
    </location>
</feature>
<dbReference type="CDD" id="cd05010">
    <property type="entry name" value="SIS_AgaS_like"/>
    <property type="match status" value="1"/>
</dbReference>
<feature type="domain" description="SIS" evidence="5">
    <location>
        <begin position="39"/>
        <end position="196"/>
    </location>
</feature>
<dbReference type="PANTHER" id="PTHR32502:SF3">
    <property type="entry name" value="D-GALACTOSAMINE-6-PHOSPHATE DEAMINASE AGAS-RELATED"/>
    <property type="match status" value="1"/>
</dbReference>
<comment type="caution">
    <text evidence="6">The sequence shown here is derived from an EMBL/GenBank/DDBJ whole genome shotgun (WGS) entry which is preliminary data.</text>
</comment>
<keyword evidence="2" id="KW-0677">Repeat</keyword>
<accession>A0A942TK07</accession>
<dbReference type="InterPro" id="IPR001347">
    <property type="entry name" value="SIS_dom"/>
</dbReference>
<dbReference type="Pfam" id="PF01380">
    <property type="entry name" value="SIS"/>
    <property type="match status" value="1"/>
</dbReference>
<reference evidence="6 7" key="1">
    <citation type="submission" date="2021-05" db="EMBL/GenBank/DDBJ databases">
        <title>Novel Bacillus species.</title>
        <authorList>
            <person name="Liu G."/>
        </authorList>
    </citation>
    <scope>NUCLEOTIDE SEQUENCE [LARGE SCALE GENOMIC DNA]</scope>
    <source>
        <strain evidence="7">FJAT-49780</strain>
    </source>
</reference>
<sequence length="387" mass="43505">MSDQQVNMSDTLREIGQQPSLWKKTIVHFSKKVELLNSFLRDIERQHKRVRVIFTGAGSSAFVGETLYPHIRREINQRGWDAECISTTNLTSTPDLFLDENVPTIIVSFARSGNSPESIAAVELADKIIKDFYEITITCNSEGALANRKREEGKQLVLILPEESNDKGLAMTSSFSTMMLTALYLFTNDKENFSEKLEKVASAGEKMLSACTELLPNLVKEDISRLVYLGSGVFEGLSRESALKFLELTGGKFSTMFDTSLGFRHGPKSFLNNKTMVVVYLSNQEYTRKYDLDMLEELYYEKNRGPLVAISGMEDPFIKKHSDIQVVNPELVSLEDVWLTFPYVIFAQSFAYEKSLDSGISPDNPSPDGLINRVVQGVKIHPYGGNE</sequence>
<evidence type="ECO:0000256" key="4">
    <source>
        <dbReference type="ARBA" id="ARBA00029292"/>
    </source>
</evidence>